<evidence type="ECO:0000313" key="3">
    <source>
        <dbReference type="Proteomes" id="UP000019478"/>
    </source>
</evidence>
<dbReference type="RefSeq" id="XP_007734010.1">
    <property type="nucleotide sequence ID" value="XM_007735820.1"/>
</dbReference>
<keyword evidence="3" id="KW-1185">Reference proteome</keyword>
<accession>W9Y5X0</accession>
<dbReference type="HOGENOM" id="CLU_035633_1_0_1"/>
<proteinExistence type="predicted"/>
<dbReference type="GeneID" id="19169810"/>
<comment type="caution">
    <text evidence="2">The sequence shown here is derived from an EMBL/GenBank/DDBJ whole genome shotgun (WGS) entry which is preliminary data.</text>
</comment>
<dbReference type="EMBL" id="AMGY01000004">
    <property type="protein sequence ID" value="EXJ85025.1"/>
    <property type="molecule type" value="Genomic_DNA"/>
</dbReference>
<dbReference type="OrthoDB" id="5360701at2759"/>
<name>W9Y5X0_9EURO</name>
<dbReference type="AlphaFoldDB" id="W9Y5X0"/>
<evidence type="ECO:0000256" key="1">
    <source>
        <dbReference type="SAM" id="MobiDB-lite"/>
    </source>
</evidence>
<sequence>MATLAPRQAGFVCRSCRKVLASNLNRRQLVSLANITSKPGALPKSHRYASLLARNRNTPTAEPSVSEKVSSPQSQSFKTLDPVNIPPELSLQAFNPAAGLKQLKDDISHLTSQDVAAPTEEVMAIILRCYQFANCIVFGTSTGPNEVTEKPGEDLSQAVLRDLAEDRDLSKDGPVFVPDREMSAAFRENAAETIAELSYALLRDPKVYISEEVLQVYVRIQCLLGRPQYLPEIFHLYAHKKLPNQNAKPVTYSNPWPKMPKYAIPFDLAEAALESAILSKNLPLALAIIDTTVATPAFQANKILRRATLPGLFVTGTPLAAYAGADWVSNWQNTMDVEMAKYTAVAGAVAYIGTLTTIGFVAVTTANDQMVRVVWRPGTGLAHRWIKEEERAFFDRLALAWGFQEKHRWGEEEGEDWHRLRDECGMRDMILDKTDLMEGMQ</sequence>
<protein>
    <submittedName>
        <fullName evidence="2">Uncharacterized protein</fullName>
    </submittedName>
</protein>
<dbReference type="Proteomes" id="UP000019478">
    <property type="component" value="Unassembled WGS sequence"/>
</dbReference>
<feature type="compositionally biased region" description="Polar residues" evidence="1">
    <location>
        <begin position="57"/>
        <end position="78"/>
    </location>
</feature>
<evidence type="ECO:0000313" key="2">
    <source>
        <dbReference type="EMBL" id="EXJ85025.1"/>
    </source>
</evidence>
<reference evidence="2 3" key="1">
    <citation type="submission" date="2013-03" db="EMBL/GenBank/DDBJ databases">
        <title>The Genome Sequence of Capronia epimyces CBS 606.96.</title>
        <authorList>
            <consortium name="The Broad Institute Genomics Platform"/>
            <person name="Cuomo C."/>
            <person name="de Hoog S."/>
            <person name="Gorbushina A."/>
            <person name="Walker B."/>
            <person name="Young S.K."/>
            <person name="Zeng Q."/>
            <person name="Gargeya S."/>
            <person name="Fitzgerald M."/>
            <person name="Haas B."/>
            <person name="Abouelleil A."/>
            <person name="Allen A.W."/>
            <person name="Alvarado L."/>
            <person name="Arachchi H.M."/>
            <person name="Berlin A.M."/>
            <person name="Chapman S.B."/>
            <person name="Gainer-Dewar J."/>
            <person name="Goldberg J."/>
            <person name="Griggs A."/>
            <person name="Gujja S."/>
            <person name="Hansen M."/>
            <person name="Howarth C."/>
            <person name="Imamovic A."/>
            <person name="Ireland A."/>
            <person name="Larimer J."/>
            <person name="McCowan C."/>
            <person name="Murphy C."/>
            <person name="Pearson M."/>
            <person name="Poon T.W."/>
            <person name="Priest M."/>
            <person name="Roberts A."/>
            <person name="Saif S."/>
            <person name="Shea T."/>
            <person name="Sisk P."/>
            <person name="Sykes S."/>
            <person name="Wortman J."/>
            <person name="Nusbaum C."/>
            <person name="Birren B."/>
        </authorList>
    </citation>
    <scope>NUCLEOTIDE SEQUENCE [LARGE SCALE GENOMIC DNA]</scope>
    <source>
        <strain evidence="2 3">CBS 606.96</strain>
    </source>
</reference>
<gene>
    <name evidence="2" type="ORF">A1O3_05700</name>
</gene>
<dbReference type="eggNOG" id="ENOG502RZ72">
    <property type="taxonomic scope" value="Eukaryota"/>
</dbReference>
<feature type="region of interest" description="Disordered" evidence="1">
    <location>
        <begin position="57"/>
        <end position="82"/>
    </location>
</feature>
<organism evidence="2 3">
    <name type="scientific">Capronia epimyces CBS 606.96</name>
    <dbReference type="NCBI Taxonomy" id="1182542"/>
    <lineage>
        <taxon>Eukaryota</taxon>
        <taxon>Fungi</taxon>
        <taxon>Dikarya</taxon>
        <taxon>Ascomycota</taxon>
        <taxon>Pezizomycotina</taxon>
        <taxon>Eurotiomycetes</taxon>
        <taxon>Chaetothyriomycetidae</taxon>
        <taxon>Chaetothyriales</taxon>
        <taxon>Herpotrichiellaceae</taxon>
        <taxon>Capronia</taxon>
    </lineage>
</organism>